<dbReference type="RefSeq" id="WP_104418623.1">
    <property type="nucleotide sequence ID" value="NZ_PTJC01000005.1"/>
</dbReference>
<accession>A0A2S6I980</accession>
<dbReference type="OrthoDB" id="1432787at2"/>
<gene>
    <name evidence="1" type="ORF">CLV84_1014</name>
</gene>
<evidence type="ECO:0000313" key="1">
    <source>
        <dbReference type="EMBL" id="PPK88051.1"/>
    </source>
</evidence>
<dbReference type="AlphaFoldDB" id="A0A2S6I980"/>
<dbReference type="Proteomes" id="UP000237662">
    <property type="component" value="Unassembled WGS sequence"/>
</dbReference>
<name>A0A2S6I980_9BACT</name>
<keyword evidence="2" id="KW-1185">Reference proteome</keyword>
<dbReference type="PROSITE" id="PS51257">
    <property type="entry name" value="PROKAR_LIPOPROTEIN"/>
    <property type="match status" value="1"/>
</dbReference>
<protein>
    <submittedName>
        <fullName evidence="1">Uncharacterized protein</fullName>
    </submittedName>
</protein>
<sequence length="217" mass="24275">MKYLLLLLPLLLFGCDLRDPSQGPVTTEIRKGSRWTLRTGSSPEEVYAQLQALGREKALDRVGVVGRMPAARPAELKSDLALYDFLTLETSTGRTERVVFRLGEAAVVAIEAGGALPDSVGRWPAENSIFVGDPLEVLPEKLRLIYQQPEYAGYVLSLPDKPLRRAYDPGMAEFSEWAFTFEEGAAEFTDRFSVRLYFEGTGLETIRVTHQRFETVN</sequence>
<evidence type="ECO:0000313" key="2">
    <source>
        <dbReference type="Proteomes" id="UP000237662"/>
    </source>
</evidence>
<organism evidence="1 2">
    <name type="scientific">Neolewinella xylanilytica</name>
    <dbReference type="NCBI Taxonomy" id="1514080"/>
    <lineage>
        <taxon>Bacteria</taxon>
        <taxon>Pseudomonadati</taxon>
        <taxon>Bacteroidota</taxon>
        <taxon>Saprospiria</taxon>
        <taxon>Saprospirales</taxon>
        <taxon>Lewinellaceae</taxon>
        <taxon>Neolewinella</taxon>
    </lineage>
</organism>
<dbReference type="EMBL" id="PTJC01000005">
    <property type="protein sequence ID" value="PPK88051.1"/>
    <property type="molecule type" value="Genomic_DNA"/>
</dbReference>
<reference evidence="1 2" key="1">
    <citation type="submission" date="2018-02" db="EMBL/GenBank/DDBJ databases">
        <title>Genomic Encyclopedia of Archaeal and Bacterial Type Strains, Phase II (KMG-II): from individual species to whole genera.</title>
        <authorList>
            <person name="Goeker M."/>
        </authorList>
    </citation>
    <scope>NUCLEOTIDE SEQUENCE [LARGE SCALE GENOMIC DNA]</scope>
    <source>
        <strain evidence="1 2">DSM 29526</strain>
    </source>
</reference>
<comment type="caution">
    <text evidence="1">The sequence shown here is derived from an EMBL/GenBank/DDBJ whole genome shotgun (WGS) entry which is preliminary data.</text>
</comment>
<proteinExistence type="predicted"/>